<gene>
    <name evidence="1" type="ORF">CLUMA_CG015934</name>
</gene>
<evidence type="ECO:0000313" key="1">
    <source>
        <dbReference type="EMBL" id="CRL02660.1"/>
    </source>
</evidence>
<dbReference type="Proteomes" id="UP000183832">
    <property type="component" value="Unassembled WGS sequence"/>
</dbReference>
<keyword evidence="2" id="KW-1185">Reference proteome</keyword>
<reference evidence="1 2" key="1">
    <citation type="submission" date="2015-04" db="EMBL/GenBank/DDBJ databases">
        <authorList>
            <person name="Syromyatnikov M.Y."/>
            <person name="Popov V.N."/>
        </authorList>
    </citation>
    <scope>NUCLEOTIDE SEQUENCE [LARGE SCALE GENOMIC DNA]</scope>
</reference>
<name>A0A1J1ISV9_9DIPT</name>
<organism evidence="1 2">
    <name type="scientific">Clunio marinus</name>
    <dbReference type="NCBI Taxonomy" id="568069"/>
    <lineage>
        <taxon>Eukaryota</taxon>
        <taxon>Metazoa</taxon>
        <taxon>Ecdysozoa</taxon>
        <taxon>Arthropoda</taxon>
        <taxon>Hexapoda</taxon>
        <taxon>Insecta</taxon>
        <taxon>Pterygota</taxon>
        <taxon>Neoptera</taxon>
        <taxon>Endopterygota</taxon>
        <taxon>Diptera</taxon>
        <taxon>Nematocera</taxon>
        <taxon>Chironomoidea</taxon>
        <taxon>Chironomidae</taxon>
        <taxon>Clunio</taxon>
    </lineage>
</organism>
<proteinExistence type="predicted"/>
<dbReference type="AlphaFoldDB" id="A0A1J1ISV9"/>
<accession>A0A1J1ISV9</accession>
<evidence type="ECO:0000313" key="2">
    <source>
        <dbReference type="Proteomes" id="UP000183832"/>
    </source>
</evidence>
<sequence length="141" mass="16275">MFPTKVATKASLDFSNLALLVWNKRNVRVCQCMMLKKKVEVRSLMKVLQLSVIVTFKVLELGAGRSDATRSKISDNAMLAQCFWYLTIGQTINSKENWKIIACGFMMLSWIGNSISIEAQKKAEKVEYNFYCLHLRWQEKQ</sequence>
<protein>
    <submittedName>
        <fullName evidence="1">CLUMA_CG015934, isoform A</fullName>
    </submittedName>
</protein>
<dbReference type="EMBL" id="CVRI01000058">
    <property type="protein sequence ID" value="CRL02660.1"/>
    <property type="molecule type" value="Genomic_DNA"/>
</dbReference>